<reference evidence="8" key="1">
    <citation type="submission" date="2022-08" db="EMBL/GenBank/DDBJ databases">
        <title>Genome sequencing of akame (Lates japonicus).</title>
        <authorList>
            <person name="Hashiguchi Y."/>
            <person name="Takahashi H."/>
        </authorList>
    </citation>
    <scope>NUCLEOTIDE SEQUENCE</scope>
    <source>
        <strain evidence="8">Kochi</strain>
    </source>
</reference>
<gene>
    <name evidence="8" type="ORF">AKAME5_002466500</name>
</gene>
<keyword evidence="9" id="KW-1185">Reference proteome</keyword>
<dbReference type="InterPro" id="IPR008967">
    <property type="entry name" value="p53-like_TF_DNA-bd_sf"/>
</dbReference>
<dbReference type="Proteomes" id="UP001279410">
    <property type="component" value="Unassembled WGS sequence"/>
</dbReference>
<proteinExistence type="predicted"/>
<protein>
    <submittedName>
        <fullName evidence="8">T-box transcription factor TBX21</fullName>
    </submittedName>
</protein>
<dbReference type="AlphaFoldDB" id="A0AAD3NKG8"/>
<keyword evidence="2 5" id="KW-0238">DNA-binding</keyword>
<evidence type="ECO:0000256" key="2">
    <source>
        <dbReference type="ARBA" id="ARBA00023125"/>
    </source>
</evidence>
<keyword evidence="4 5" id="KW-0539">Nucleus</keyword>
<sequence>MIVLQSLHKHQLRLSHRGGEGGRLGGSFLSSKAQTFIFPEIQFIAVTAYQNADKLHAPTLTASPSPTESQQLLPGAPQGYL</sequence>
<dbReference type="GO" id="GO:0045893">
    <property type="term" value="P:positive regulation of DNA-templated transcription"/>
    <property type="evidence" value="ECO:0007669"/>
    <property type="project" value="InterPro"/>
</dbReference>
<evidence type="ECO:0000256" key="4">
    <source>
        <dbReference type="ARBA" id="ARBA00023242"/>
    </source>
</evidence>
<feature type="compositionally biased region" description="Polar residues" evidence="6">
    <location>
        <begin position="60"/>
        <end position="72"/>
    </location>
</feature>
<dbReference type="EMBL" id="BRZM01001525">
    <property type="protein sequence ID" value="GLD73340.1"/>
    <property type="molecule type" value="Genomic_DNA"/>
</dbReference>
<comment type="caution">
    <text evidence="5">Lacks conserved residue(s) required for the propagation of feature annotation.</text>
</comment>
<comment type="caution">
    <text evidence="8">The sequence shown here is derived from an EMBL/GenBank/DDBJ whole genome shotgun (WGS) entry which is preliminary data.</text>
</comment>
<dbReference type="GO" id="GO:0005634">
    <property type="term" value="C:nucleus"/>
    <property type="evidence" value="ECO:0007669"/>
    <property type="project" value="UniProtKB-SubCell"/>
</dbReference>
<evidence type="ECO:0000256" key="5">
    <source>
        <dbReference type="PROSITE-ProRule" id="PRU00201"/>
    </source>
</evidence>
<keyword evidence="3" id="KW-0804">Transcription</keyword>
<keyword evidence="1" id="KW-0805">Transcription regulation</keyword>
<dbReference type="InterPro" id="IPR046360">
    <property type="entry name" value="T-box_DNA-bd"/>
</dbReference>
<dbReference type="InterPro" id="IPR036960">
    <property type="entry name" value="T-box_sf"/>
</dbReference>
<evidence type="ECO:0000313" key="8">
    <source>
        <dbReference type="EMBL" id="GLD73340.1"/>
    </source>
</evidence>
<evidence type="ECO:0000259" key="7">
    <source>
        <dbReference type="PROSITE" id="PS50252"/>
    </source>
</evidence>
<dbReference type="Pfam" id="PF00907">
    <property type="entry name" value="T-box"/>
    <property type="match status" value="1"/>
</dbReference>
<accession>A0AAD3NKG8</accession>
<dbReference type="GO" id="GO:0003700">
    <property type="term" value="F:DNA-binding transcription factor activity"/>
    <property type="evidence" value="ECO:0007669"/>
    <property type="project" value="InterPro"/>
</dbReference>
<evidence type="ECO:0000256" key="3">
    <source>
        <dbReference type="ARBA" id="ARBA00023163"/>
    </source>
</evidence>
<feature type="region of interest" description="Disordered" evidence="6">
    <location>
        <begin position="58"/>
        <end position="81"/>
    </location>
</feature>
<dbReference type="SUPFAM" id="SSF49417">
    <property type="entry name" value="p53-like transcription factors"/>
    <property type="match status" value="1"/>
</dbReference>
<evidence type="ECO:0000313" key="9">
    <source>
        <dbReference type="Proteomes" id="UP001279410"/>
    </source>
</evidence>
<evidence type="ECO:0000256" key="1">
    <source>
        <dbReference type="ARBA" id="ARBA00023015"/>
    </source>
</evidence>
<name>A0AAD3NKG8_LATJO</name>
<comment type="subcellular location">
    <subcellularLocation>
        <location evidence="5">Nucleus</location>
    </subcellularLocation>
</comment>
<evidence type="ECO:0000256" key="6">
    <source>
        <dbReference type="SAM" id="MobiDB-lite"/>
    </source>
</evidence>
<organism evidence="8 9">
    <name type="scientific">Lates japonicus</name>
    <name type="common">Japanese lates</name>
    <dbReference type="NCBI Taxonomy" id="270547"/>
    <lineage>
        <taxon>Eukaryota</taxon>
        <taxon>Metazoa</taxon>
        <taxon>Chordata</taxon>
        <taxon>Craniata</taxon>
        <taxon>Vertebrata</taxon>
        <taxon>Euteleostomi</taxon>
        <taxon>Actinopterygii</taxon>
        <taxon>Neopterygii</taxon>
        <taxon>Teleostei</taxon>
        <taxon>Neoteleostei</taxon>
        <taxon>Acanthomorphata</taxon>
        <taxon>Carangaria</taxon>
        <taxon>Carangaria incertae sedis</taxon>
        <taxon>Centropomidae</taxon>
        <taxon>Lates</taxon>
    </lineage>
</organism>
<dbReference type="PROSITE" id="PS50252">
    <property type="entry name" value="TBOX_3"/>
    <property type="match status" value="1"/>
</dbReference>
<feature type="domain" description="T-box" evidence="7">
    <location>
        <begin position="1"/>
        <end position="51"/>
    </location>
</feature>
<dbReference type="Gene3D" id="2.60.40.820">
    <property type="entry name" value="Transcription factor, T-box"/>
    <property type="match status" value="1"/>
</dbReference>
<dbReference type="GO" id="GO:0003677">
    <property type="term" value="F:DNA binding"/>
    <property type="evidence" value="ECO:0007669"/>
    <property type="project" value="UniProtKB-UniRule"/>
</dbReference>